<accession>A0AAU9QJH3</accession>
<evidence type="ECO:0000313" key="4">
    <source>
        <dbReference type="Proteomes" id="UP001607221"/>
    </source>
</evidence>
<dbReference type="AlphaFoldDB" id="A0AAU9QJH3"/>
<dbReference type="RefSeq" id="WP_045465063.1">
    <property type="nucleotide sequence ID" value="NZ_JBIHSE010000002.1"/>
</dbReference>
<dbReference type="EMBL" id="JBIHSE010000002">
    <property type="protein sequence ID" value="MFH0273142.1"/>
    <property type="molecule type" value="Genomic_DNA"/>
</dbReference>
<sequence length="59" mass="6709">MATEKGLSILESIKAKHFPSGYKRRSNGCSDYRFTAKGQAEYRRGFQLCMARFNRSLSG</sequence>
<name>A0AAU9QJH3_9VIBR</name>
<reference evidence="2 4" key="2">
    <citation type="submission" date="2024-10" db="EMBL/GenBank/DDBJ databases">
        <authorList>
            <person name="Yibar A."/>
            <person name="Saticioglu I.B."/>
            <person name="Duman M."/>
            <person name="Ajmi N."/>
            <person name="Gurler F."/>
            <person name="Ay H."/>
            <person name="Onuk E."/>
            <person name="Guler S."/>
            <person name="Romalde J.L."/>
        </authorList>
    </citation>
    <scope>NUCLEOTIDE SEQUENCE [LARGE SCALE GENOMIC DNA]</scope>
    <source>
        <strain evidence="2 4">1-TCBS-A</strain>
    </source>
</reference>
<evidence type="ECO:0000313" key="2">
    <source>
        <dbReference type="EMBL" id="MFH0273142.1"/>
    </source>
</evidence>
<protein>
    <submittedName>
        <fullName evidence="1">Uncharacterized protein</fullName>
    </submittedName>
</protein>
<keyword evidence="4" id="KW-1185">Reference proteome</keyword>
<proteinExistence type="predicted"/>
<dbReference type="EMBL" id="CAKMUD010000024">
    <property type="protein sequence ID" value="CAH1573826.1"/>
    <property type="molecule type" value="Genomic_DNA"/>
</dbReference>
<evidence type="ECO:0000313" key="3">
    <source>
        <dbReference type="Proteomes" id="UP001295462"/>
    </source>
</evidence>
<evidence type="ECO:0000313" key="1">
    <source>
        <dbReference type="EMBL" id="CAH1573826.1"/>
    </source>
</evidence>
<gene>
    <name evidence="2" type="ORF">ACGRHZ_17865</name>
    <name evidence="1" type="ORF">THF1A12_120154</name>
</gene>
<comment type="caution">
    <text evidence="1">The sequence shown here is derived from an EMBL/GenBank/DDBJ whole genome shotgun (WGS) entry which is preliminary data.</text>
</comment>
<dbReference type="Proteomes" id="UP001607221">
    <property type="component" value="Unassembled WGS sequence"/>
</dbReference>
<reference evidence="1" key="1">
    <citation type="submission" date="2022-01" db="EMBL/GenBank/DDBJ databases">
        <authorList>
            <person name="Lagorce A."/>
        </authorList>
    </citation>
    <scope>NUCLEOTIDE SEQUENCE</scope>
    <source>
        <strain evidence="1">Th15_F1_A12</strain>
    </source>
</reference>
<dbReference type="Proteomes" id="UP001295462">
    <property type="component" value="Unassembled WGS sequence"/>
</dbReference>
<organism evidence="1 3">
    <name type="scientific">Vibrio jasicida</name>
    <dbReference type="NCBI Taxonomy" id="766224"/>
    <lineage>
        <taxon>Bacteria</taxon>
        <taxon>Pseudomonadati</taxon>
        <taxon>Pseudomonadota</taxon>
        <taxon>Gammaproteobacteria</taxon>
        <taxon>Vibrionales</taxon>
        <taxon>Vibrionaceae</taxon>
        <taxon>Vibrio</taxon>
    </lineage>
</organism>